<reference evidence="6 7" key="1">
    <citation type="submission" date="2019-03" db="EMBL/GenBank/DDBJ databases">
        <title>Draft genome of Massilia hortus sp. nov., a novel bacterial species of the Oxalobacteraceae family.</title>
        <authorList>
            <person name="Peta V."/>
            <person name="Raths R."/>
            <person name="Bucking H."/>
        </authorList>
    </citation>
    <scope>NUCLEOTIDE SEQUENCE [LARGE SCALE GENOMIC DNA]</scope>
    <source>
        <strain evidence="6 7">ONC3</strain>
    </source>
</reference>
<evidence type="ECO:0000256" key="3">
    <source>
        <dbReference type="ARBA" id="ARBA00022795"/>
    </source>
</evidence>
<dbReference type="GO" id="GO:0044781">
    <property type="term" value="P:bacterial-type flagellum organization"/>
    <property type="evidence" value="ECO:0007669"/>
    <property type="project" value="UniProtKB-KW"/>
</dbReference>
<gene>
    <name evidence="6" type="ORF">E4O92_18345</name>
</gene>
<keyword evidence="7" id="KW-1185">Reference proteome</keyword>
<dbReference type="OrthoDB" id="8527993at2"/>
<evidence type="ECO:0000256" key="1">
    <source>
        <dbReference type="ARBA" id="ARBA00004514"/>
    </source>
</evidence>
<keyword evidence="6" id="KW-0966">Cell projection</keyword>
<dbReference type="Proteomes" id="UP000297258">
    <property type="component" value="Unassembled WGS sequence"/>
</dbReference>
<keyword evidence="6" id="KW-0969">Cilium</keyword>
<organism evidence="6 7">
    <name type="scientific">Massilia horti</name>
    <dbReference type="NCBI Taxonomy" id="2562153"/>
    <lineage>
        <taxon>Bacteria</taxon>
        <taxon>Pseudomonadati</taxon>
        <taxon>Pseudomonadota</taxon>
        <taxon>Betaproteobacteria</taxon>
        <taxon>Burkholderiales</taxon>
        <taxon>Oxalobacteraceae</taxon>
        <taxon>Telluria group</taxon>
        <taxon>Massilia</taxon>
    </lineage>
</organism>
<dbReference type="Pfam" id="PF05400">
    <property type="entry name" value="FliT"/>
    <property type="match status" value="1"/>
</dbReference>
<comment type="caution">
    <text evidence="6">The sequence shown here is derived from an EMBL/GenBank/DDBJ whole genome shotgun (WGS) entry which is preliminary data.</text>
</comment>
<evidence type="ECO:0000256" key="4">
    <source>
        <dbReference type="ARBA" id="ARBA00023186"/>
    </source>
</evidence>
<keyword evidence="2" id="KW-0963">Cytoplasm</keyword>
<evidence type="ECO:0000313" key="7">
    <source>
        <dbReference type="Proteomes" id="UP000297258"/>
    </source>
</evidence>
<dbReference type="InterPro" id="IPR008622">
    <property type="entry name" value="FliT"/>
</dbReference>
<keyword evidence="4" id="KW-0143">Chaperone</keyword>
<dbReference type="AlphaFoldDB" id="A0A4Y9SWL8"/>
<dbReference type="EMBL" id="SPUM01000123">
    <property type="protein sequence ID" value="TFW29614.1"/>
    <property type="molecule type" value="Genomic_DNA"/>
</dbReference>
<sequence>MMTIQEVVTQYEELAGLTGLMRQAAEDGNWERLVLLEQQCAAWVRRLQDNEPQALAGAARAQKADAIRRMLDDDRRIRDLTMPWMARLSSLIQNTGNERRLARAYGAV</sequence>
<dbReference type="Gene3D" id="1.20.58.380">
    <property type="entry name" value="Flagellar protein flit"/>
    <property type="match status" value="1"/>
</dbReference>
<comment type="subcellular location">
    <subcellularLocation>
        <location evidence="1">Cytoplasm</location>
        <location evidence="1">Cytosol</location>
    </subcellularLocation>
</comment>
<evidence type="ECO:0000256" key="5">
    <source>
        <dbReference type="ARBA" id="ARBA00093797"/>
    </source>
</evidence>
<proteinExistence type="predicted"/>
<keyword evidence="3" id="KW-1005">Bacterial flagellum biogenesis</keyword>
<accession>A0A4Y9SWL8</accession>
<evidence type="ECO:0000313" key="6">
    <source>
        <dbReference type="EMBL" id="TFW29614.1"/>
    </source>
</evidence>
<keyword evidence="6" id="KW-0282">Flagellum</keyword>
<evidence type="ECO:0000256" key="2">
    <source>
        <dbReference type="ARBA" id="ARBA00022490"/>
    </source>
</evidence>
<name>A0A4Y9SWL8_9BURK</name>
<protein>
    <recommendedName>
        <fullName evidence="5">Flagellar protein FliT</fullName>
    </recommendedName>
</protein>